<proteinExistence type="predicted"/>
<evidence type="ECO:0000313" key="1">
    <source>
        <dbReference type="EMBL" id="EJT45151.1"/>
    </source>
</evidence>
<dbReference type="GeneID" id="25989980"/>
<dbReference type="HOGENOM" id="CLU_1050488_0_0_1"/>
<accession>J5SDQ5</accession>
<name>J5SDQ5_TRIAS</name>
<organism evidence="1 2">
    <name type="scientific">Trichosporon asahii var. asahii (strain ATCC 90039 / CBS 2479 / JCM 2466 / KCTC 7840 / NBRC 103889/ NCYC 2677 / UAMH 7654)</name>
    <name type="common">Yeast</name>
    <dbReference type="NCBI Taxonomy" id="1186058"/>
    <lineage>
        <taxon>Eukaryota</taxon>
        <taxon>Fungi</taxon>
        <taxon>Dikarya</taxon>
        <taxon>Basidiomycota</taxon>
        <taxon>Agaricomycotina</taxon>
        <taxon>Tremellomycetes</taxon>
        <taxon>Trichosporonales</taxon>
        <taxon>Trichosporonaceae</taxon>
        <taxon>Trichosporon</taxon>
    </lineage>
</organism>
<dbReference type="AlphaFoldDB" id="J5SDQ5"/>
<reference evidence="1 2" key="1">
    <citation type="journal article" date="2012" name="Eukaryot. Cell">
        <title>Draft genome sequence of CBS 2479, the standard type strain of Trichosporon asahii.</title>
        <authorList>
            <person name="Yang R.Y."/>
            <person name="Li H.T."/>
            <person name="Zhu H."/>
            <person name="Zhou G.P."/>
            <person name="Wang M."/>
            <person name="Wang L."/>
        </authorList>
    </citation>
    <scope>NUCLEOTIDE SEQUENCE [LARGE SCALE GENOMIC DNA]</scope>
    <source>
        <strain evidence="2">ATCC 90039 / CBS 2479 / JCM 2466 / KCTC 7840 / NCYC 2677 / UAMH 7654</strain>
    </source>
</reference>
<gene>
    <name evidence="1" type="ORF">A1Q1_06468</name>
</gene>
<dbReference type="VEuPathDB" id="FungiDB:A1Q1_06468"/>
<comment type="caution">
    <text evidence="1">The sequence shown here is derived from an EMBL/GenBank/DDBJ whole genome shotgun (WGS) entry which is preliminary data.</text>
</comment>
<dbReference type="KEGG" id="tasa:A1Q1_06468"/>
<evidence type="ECO:0000313" key="2">
    <source>
        <dbReference type="Proteomes" id="UP000002748"/>
    </source>
</evidence>
<dbReference type="Proteomes" id="UP000002748">
    <property type="component" value="Unassembled WGS sequence"/>
</dbReference>
<sequence length="265" mass="31210">MGILGYFFHLPRPDIRENTTLFKHAGKEPFLVRRPGPNAHTEILGVKPFWWRKDRTVWRKKKMPWGNDPALFNNHSNGWPEVPAVRRLTAQEWLARPTNPPTKDKWGNVWYDASEDIHGIPIACGLWLMWHPFVDWKEFDYVVQLFAMELAGRRMPELHYIPFEDIHEAIRAMDLEAWGPRWAKAADHSVDVQEIWRRILIVIRKFDRPDVVACSAFASAFRGFPMKTQRQAMMHCLRTAQRQRDITEDTGNHYIWMDPGNGFQP</sequence>
<protein>
    <submittedName>
        <fullName evidence="1">Uncharacterized protein</fullName>
    </submittedName>
</protein>
<dbReference type="RefSeq" id="XP_014177057.1">
    <property type="nucleotide sequence ID" value="XM_014321582.1"/>
</dbReference>
<dbReference type="EMBL" id="ALBS01000333">
    <property type="protein sequence ID" value="EJT45151.1"/>
    <property type="molecule type" value="Genomic_DNA"/>
</dbReference>